<name>A0A242K6W3_9ENTE</name>
<dbReference type="SMART" id="SM00635">
    <property type="entry name" value="BID_2"/>
    <property type="match status" value="2"/>
</dbReference>
<evidence type="ECO:0000313" key="4">
    <source>
        <dbReference type="EMBL" id="WYJ90313.1"/>
    </source>
</evidence>
<dbReference type="InterPro" id="IPR003343">
    <property type="entry name" value="Big_2"/>
</dbReference>
<evidence type="ECO:0000259" key="2">
    <source>
        <dbReference type="SMART" id="SM00635"/>
    </source>
</evidence>
<gene>
    <name evidence="4" type="ORF">A5888_002070</name>
    <name evidence="3" type="ORF">A5888_002757</name>
</gene>
<keyword evidence="5" id="KW-1185">Reference proteome</keyword>
<feature type="chain" id="PRO_5012082922" description="BIG2 domain-containing protein" evidence="1">
    <location>
        <begin position="29"/>
        <end position="772"/>
    </location>
</feature>
<evidence type="ECO:0000256" key="1">
    <source>
        <dbReference type="SAM" id="SignalP"/>
    </source>
</evidence>
<dbReference type="OrthoDB" id="2195252at2"/>
<evidence type="ECO:0000313" key="3">
    <source>
        <dbReference type="EMBL" id="OTP14656.1"/>
    </source>
</evidence>
<dbReference type="Gene3D" id="2.60.40.1080">
    <property type="match status" value="2"/>
</dbReference>
<dbReference type="RefSeq" id="WP_086349780.1">
    <property type="nucleotide sequence ID" value="NZ_CP147247.1"/>
</dbReference>
<sequence length="772" mass="85497">MKKKKIVGFLGLSFILVGGIYSAMTATAEENGIKSEVSEQLEADTNSQAIAKVKTRKARQMSSSPILSATEYQQVLQLQSEYRAIYDNLPTGEKFITAPVVSAVNGYALGTFKTEQTKSIEEIVNFYRKLSGVEAVPYSKASEVIAQQGSIGMAAVQTQSHYIYDNFSKPIGMTEEFWSAAGEGAKYSNIHSSLAEQTLEHHANGFMVDYGVNNKQAGHRRGILGLTATDFGVGYAQSEEVKATGSNYFTALYVGSSWAAFSKYSTDTISHWPAEGVFPYEMYNAENPYNTDYYKNNTNASIKAKHEKNMRWSIYMHQNNQYLPADGIKVYLTDNDTGVTTEMVNDSNGGELTVADVTSSSAVNRGYDTIVFRPNNSYEVKKDTVYTVKVTGIERNGHTEEYQYNTRFVGMYDQYEGEQVAVTGVEVTAPMAEMMIGETQQLVATVKPELASNKKVNWSSSNTEVASVSVDGIVTAKKKGSVLITVTTEDGGKTAQATINVLETYPDISKITIVRPEKNIVYLNGTMQLTATLEPANANKEDLVWESANTQVATVTNGLVTGKKNGIVTITAKSVKNGTVKDSYQVVVTNKDNKTYLIKTVGQTITDTFDYGAATEYFSGNEELWYGSHYTTGSKGMYRMTAPEAGTYRLSMTVDLDNPDTVAYEREYGVYNEFFDMFAKNPDGSLAQLNSIYYSVNIDYYTAANGWTSNSKVLKYHPDDTVIELAKNETIYFEVYARSRVSNDTFWINNGKLNYEHGVYMGTPFEFVMTKE</sequence>
<dbReference type="InterPro" id="IPR035940">
    <property type="entry name" value="CAP_sf"/>
</dbReference>
<dbReference type="AlphaFoldDB" id="A0A242K6W3"/>
<organism evidence="3">
    <name type="scientific">Candidatus Enterococcus clewellii</name>
    <dbReference type="NCBI Taxonomy" id="1834193"/>
    <lineage>
        <taxon>Bacteria</taxon>
        <taxon>Bacillati</taxon>
        <taxon>Bacillota</taxon>
        <taxon>Bacilli</taxon>
        <taxon>Lactobacillales</taxon>
        <taxon>Enterococcaceae</taxon>
        <taxon>Enterococcus</taxon>
    </lineage>
</organism>
<dbReference type="InterPro" id="IPR008964">
    <property type="entry name" value="Invasin/intimin_cell_adhesion"/>
</dbReference>
<reference evidence="4" key="2">
    <citation type="submission" date="2017-05" db="EMBL/GenBank/DDBJ databases">
        <authorList>
            <consortium name="The Broad Institute Genomics Platform"/>
            <consortium name="The Broad Institute Genomic Center for Infectious Diseases"/>
            <person name="Earl A."/>
            <person name="Manson A."/>
            <person name="Schwartman J."/>
            <person name="Gilmore M."/>
            <person name="Abouelleil A."/>
            <person name="Cao P."/>
            <person name="Chapman S."/>
            <person name="Cusick C."/>
            <person name="Shea T."/>
            <person name="Young S."/>
            <person name="Neafsey D."/>
            <person name="Nusbaum C."/>
            <person name="Birren B."/>
        </authorList>
    </citation>
    <scope>NUCLEOTIDE SEQUENCE</scope>
    <source>
        <strain evidence="4">9E7_DIV0242</strain>
    </source>
</reference>
<feature type="domain" description="BIG2" evidence="2">
    <location>
        <begin position="507"/>
        <end position="585"/>
    </location>
</feature>
<dbReference type="EMBL" id="CP147247">
    <property type="protein sequence ID" value="WYJ90313.1"/>
    <property type="molecule type" value="Genomic_DNA"/>
</dbReference>
<feature type="domain" description="BIG2" evidence="2">
    <location>
        <begin position="421"/>
        <end position="498"/>
    </location>
</feature>
<dbReference type="Pfam" id="PF02368">
    <property type="entry name" value="Big_2"/>
    <property type="match status" value="2"/>
</dbReference>
<keyword evidence="1" id="KW-0732">Signal</keyword>
<reference evidence="4" key="3">
    <citation type="submission" date="2024-03" db="EMBL/GenBank/DDBJ databases">
        <title>The Genome Sequence of Enterococcus sp. DIV0242b.</title>
        <authorList>
            <consortium name="The Broad Institute Genomics Platform"/>
            <consortium name="The Broad Institute Microbial Omics Core"/>
            <consortium name="The Broad Institute Genomic Center for Infectious Diseases"/>
            <person name="Earl A."/>
            <person name="Manson A."/>
            <person name="Gilmore M."/>
            <person name="Schwartman J."/>
            <person name="Shea T."/>
            <person name="Abouelleil A."/>
            <person name="Cao P."/>
            <person name="Chapman S."/>
            <person name="Cusick C."/>
            <person name="Young S."/>
            <person name="Neafsey D."/>
            <person name="Nusbaum C."/>
            <person name="Birren B."/>
        </authorList>
    </citation>
    <scope>NUCLEOTIDE SEQUENCE</scope>
    <source>
        <strain evidence="4">9E7_DIV0242</strain>
    </source>
</reference>
<feature type="signal peptide" evidence="1">
    <location>
        <begin position="1"/>
        <end position="28"/>
    </location>
</feature>
<evidence type="ECO:0000313" key="5">
    <source>
        <dbReference type="Proteomes" id="UP000195141"/>
    </source>
</evidence>
<accession>A0A242K6W3</accession>
<dbReference type="Gene3D" id="3.40.33.10">
    <property type="entry name" value="CAP"/>
    <property type="match status" value="1"/>
</dbReference>
<dbReference type="Proteomes" id="UP000195141">
    <property type="component" value="Chromosome"/>
</dbReference>
<dbReference type="SUPFAM" id="SSF49373">
    <property type="entry name" value="Invasin/intimin cell-adhesion fragments"/>
    <property type="match status" value="2"/>
</dbReference>
<protein>
    <recommendedName>
        <fullName evidence="2">BIG2 domain-containing protein</fullName>
    </recommendedName>
</protein>
<reference evidence="3" key="1">
    <citation type="submission" date="2017-05" db="EMBL/GenBank/DDBJ databases">
        <title>The Genome Sequence of Enterococcus sp. 9E7_DIV0242.</title>
        <authorList>
            <consortium name="The Broad Institute Genomics Platform"/>
            <consortium name="The Broad Institute Genomic Center for Infectious Diseases"/>
            <person name="Earl A."/>
            <person name="Manson A."/>
            <person name="Schwartman J."/>
            <person name="Gilmore M."/>
            <person name="Abouelleil A."/>
            <person name="Cao P."/>
            <person name="Chapman S."/>
            <person name="Cusick C."/>
            <person name="Shea T."/>
            <person name="Young S."/>
            <person name="Neafsey D."/>
            <person name="Nusbaum C."/>
            <person name="Birren B."/>
        </authorList>
    </citation>
    <scope>NUCLEOTIDE SEQUENCE [LARGE SCALE GENOMIC DNA]</scope>
    <source>
        <strain evidence="3">9E7_DIV0242</strain>
    </source>
</reference>
<dbReference type="EMBL" id="NGMM01000004">
    <property type="protein sequence ID" value="OTP14656.1"/>
    <property type="molecule type" value="Genomic_DNA"/>
</dbReference>
<proteinExistence type="predicted"/>